<comment type="caution">
    <text evidence="4">The sequence shown here is derived from an EMBL/GenBank/DDBJ whole genome shotgun (WGS) entry which is preliminary data.</text>
</comment>
<dbReference type="PANTHER" id="PTHR46555:SF1">
    <property type="entry name" value="UBIQUITIN-LIKE PROTEIN 4A"/>
    <property type="match status" value="1"/>
</dbReference>
<protein>
    <recommendedName>
        <fullName evidence="3">Ubiquitin-like domain-containing protein</fullName>
    </recommendedName>
</protein>
<dbReference type="AlphaFoldDB" id="A0ABD3UQW7"/>
<gene>
    <name evidence="4" type="ORF">ACJMK2_015604</name>
</gene>
<dbReference type="Gene3D" id="3.10.20.90">
    <property type="entry name" value="Phosphatidylinositol 3-kinase Catalytic Subunit, Chain A, domain 1"/>
    <property type="match status" value="1"/>
</dbReference>
<dbReference type="InterPro" id="IPR041421">
    <property type="entry name" value="Ubl4_C_TUGS"/>
</dbReference>
<dbReference type="InterPro" id="IPR019954">
    <property type="entry name" value="Ubiquitin_CS"/>
</dbReference>
<dbReference type="InterPro" id="IPR047154">
    <property type="entry name" value="UBL4A-like"/>
</dbReference>
<keyword evidence="2" id="KW-0963">Cytoplasm</keyword>
<accession>A0ABD3UQW7</accession>
<dbReference type="Pfam" id="PF00240">
    <property type="entry name" value="ubiquitin"/>
    <property type="match status" value="1"/>
</dbReference>
<name>A0ABD3UQW7_SINWO</name>
<dbReference type="InterPro" id="IPR019956">
    <property type="entry name" value="Ubiquitin_dom"/>
</dbReference>
<evidence type="ECO:0000313" key="5">
    <source>
        <dbReference type="Proteomes" id="UP001634394"/>
    </source>
</evidence>
<dbReference type="GO" id="GO:0005829">
    <property type="term" value="C:cytosol"/>
    <property type="evidence" value="ECO:0007669"/>
    <property type="project" value="UniProtKB-SubCell"/>
</dbReference>
<dbReference type="SUPFAM" id="SSF54236">
    <property type="entry name" value="Ubiquitin-like"/>
    <property type="match status" value="1"/>
</dbReference>
<dbReference type="InterPro" id="IPR000626">
    <property type="entry name" value="Ubiquitin-like_dom"/>
</dbReference>
<dbReference type="PROSITE" id="PS00299">
    <property type="entry name" value="UBIQUITIN_1"/>
    <property type="match status" value="1"/>
</dbReference>
<dbReference type="EMBL" id="JBJQND010000015">
    <property type="protein sequence ID" value="KAL3851909.1"/>
    <property type="molecule type" value="Genomic_DNA"/>
</dbReference>
<dbReference type="Pfam" id="PF17840">
    <property type="entry name" value="Tugs"/>
    <property type="match status" value="1"/>
</dbReference>
<evidence type="ECO:0000256" key="2">
    <source>
        <dbReference type="ARBA" id="ARBA00022490"/>
    </source>
</evidence>
<evidence type="ECO:0000313" key="4">
    <source>
        <dbReference type="EMBL" id="KAL3851909.1"/>
    </source>
</evidence>
<proteinExistence type="predicted"/>
<keyword evidence="5" id="KW-1185">Reference proteome</keyword>
<dbReference type="SMART" id="SM00213">
    <property type="entry name" value="UBQ"/>
    <property type="match status" value="1"/>
</dbReference>
<dbReference type="PROSITE" id="PS50053">
    <property type="entry name" value="UBIQUITIN_2"/>
    <property type="match status" value="1"/>
</dbReference>
<feature type="domain" description="Ubiquitin-like" evidence="3">
    <location>
        <begin position="1"/>
        <end position="76"/>
    </location>
</feature>
<reference evidence="4 5" key="1">
    <citation type="submission" date="2024-11" db="EMBL/GenBank/DDBJ databases">
        <title>Chromosome-level genome assembly of the freshwater bivalve Anodonta woodiana.</title>
        <authorList>
            <person name="Chen X."/>
        </authorList>
    </citation>
    <scope>NUCLEOTIDE SEQUENCE [LARGE SCALE GENOMIC DNA]</scope>
    <source>
        <strain evidence="4">MN2024</strain>
        <tissue evidence="4">Gills</tissue>
    </source>
</reference>
<dbReference type="PANTHER" id="PTHR46555">
    <property type="entry name" value="UBIQUITIN-LIKE PROTEIN 4A"/>
    <property type="match status" value="1"/>
</dbReference>
<evidence type="ECO:0000256" key="1">
    <source>
        <dbReference type="ARBA" id="ARBA00004514"/>
    </source>
</evidence>
<organism evidence="4 5">
    <name type="scientific">Sinanodonta woodiana</name>
    <name type="common">Chinese pond mussel</name>
    <name type="synonym">Anodonta woodiana</name>
    <dbReference type="NCBI Taxonomy" id="1069815"/>
    <lineage>
        <taxon>Eukaryota</taxon>
        <taxon>Metazoa</taxon>
        <taxon>Spiralia</taxon>
        <taxon>Lophotrochozoa</taxon>
        <taxon>Mollusca</taxon>
        <taxon>Bivalvia</taxon>
        <taxon>Autobranchia</taxon>
        <taxon>Heteroconchia</taxon>
        <taxon>Palaeoheterodonta</taxon>
        <taxon>Unionida</taxon>
        <taxon>Unionoidea</taxon>
        <taxon>Unionidae</taxon>
        <taxon>Unioninae</taxon>
        <taxon>Sinanodonta</taxon>
    </lineage>
</organism>
<dbReference type="Proteomes" id="UP001634394">
    <property type="component" value="Unassembled WGS sequence"/>
</dbReference>
<comment type="subcellular location">
    <subcellularLocation>
        <location evidence="1">Cytoplasm</location>
        <location evidence="1">Cytosol</location>
    </subcellularLocation>
</comment>
<evidence type="ECO:0000259" key="3">
    <source>
        <dbReference type="PROSITE" id="PS50053"/>
    </source>
</evidence>
<dbReference type="PRINTS" id="PR00348">
    <property type="entry name" value="UBIQUITIN"/>
</dbReference>
<sequence length="195" mass="22596">MHIYVKIQKGSETKVTVSPSHSILEVKTLLQDQVAIPVEQQKLVFQGRILSDEKRLEYYKILDGSKLFLVLKKPDGSPSSSVLSTPSITSETETTTVFQESHRISPQIISVETSPESNHQIPPKSYVFRDDVTGFWESMRNFLKRHFTERDADKVLFEFRKDLEKQLSNMSLDDIERWAAKRLHATHGYYHQQML</sequence>
<dbReference type="InterPro" id="IPR029071">
    <property type="entry name" value="Ubiquitin-like_domsf"/>
</dbReference>